<keyword evidence="2" id="KW-1185">Reference proteome</keyword>
<proteinExistence type="predicted"/>
<evidence type="ECO:0000313" key="1">
    <source>
        <dbReference type="EMBL" id="MPC76861.1"/>
    </source>
</evidence>
<reference evidence="1 2" key="1">
    <citation type="submission" date="2019-05" db="EMBL/GenBank/DDBJ databases">
        <title>Another draft genome of Portunus trituberculatus and its Hox gene families provides insights of decapod evolution.</title>
        <authorList>
            <person name="Jeong J.-H."/>
            <person name="Song I."/>
            <person name="Kim S."/>
            <person name="Choi T."/>
            <person name="Kim D."/>
            <person name="Ryu S."/>
            <person name="Kim W."/>
        </authorList>
    </citation>
    <scope>NUCLEOTIDE SEQUENCE [LARGE SCALE GENOMIC DNA]</scope>
    <source>
        <tissue evidence="1">Muscle</tissue>
    </source>
</reference>
<protein>
    <submittedName>
        <fullName evidence="1">Uncharacterized protein</fullName>
    </submittedName>
</protein>
<organism evidence="1 2">
    <name type="scientific">Portunus trituberculatus</name>
    <name type="common">Swimming crab</name>
    <name type="synonym">Neptunus trituberculatus</name>
    <dbReference type="NCBI Taxonomy" id="210409"/>
    <lineage>
        <taxon>Eukaryota</taxon>
        <taxon>Metazoa</taxon>
        <taxon>Ecdysozoa</taxon>
        <taxon>Arthropoda</taxon>
        <taxon>Crustacea</taxon>
        <taxon>Multicrustacea</taxon>
        <taxon>Malacostraca</taxon>
        <taxon>Eumalacostraca</taxon>
        <taxon>Eucarida</taxon>
        <taxon>Decapoda</taxon>
        <taxon>Pleocyemata</taxon>
        <taxon>Brachyura</taxon>
        <taxon>Eubrachyura</taxon>
        <taxon>Portunoidea</taxon>
        <taxon>Portunidae</taxon>
        <taxon>Portuninae</taxon>
        <taxon>Portunus</taxon>
    </lineage>
</organism>
<dbReference type="AlphaFoldDB" id="A0A5B7HV00"/>
<dbReference type="Proteomes" id="UP000324222">
    <property type="component" value="Unassembled WGS sequence"/>
</dbReference>
<sequence>MAGVWRGPCLDIVRRCVYYCPTREAAYFKSTFLARSLPKPRPLTLPSTTTMQSLTRTMIRKPRPFCLHLTLSQRRRYVLCRNASSPGGGAGELVGKVIPRSGLTSAPPSQSCLVSFLQSPDHLEP</sequence>
<gene>
    <name evidence="1" type="ORF">E2C01_071295</name>
</gene>
<comment type="caution">
    <text evidence="1">The sequence shown here is derived from an EMBL/GenBank/DDBJ whole genome shotgun (WGS) entry which is preliminary data.</text>
</comment>
<name>A0A5B7HV00_PORTR</name>
<dbReference type="EMBL" id="VSRR010044396">
    <property type="protein sequence ID" value="MPC76861.1"/>
    <property type="molecule type" value="Genomic_DNA"/>
</dbReference>
<accession>A0A5B7HV00</accession>
<evidence type="ECO:0000313" key="2">
    <source>
        <dbReference type="Proteomes" id="UP000324222"/>
    </source>
</evidence>